<dbReference type="PANTHER" id="PTHR46481:SF10">
    <property type="entry name" value="ZINC FINGER BED DOMAIN-CONTAINING PROTEIN 39"/>
    <property type="match status" value="1"/>
</dbReference>
<comment type="subcellular location">
    <subcellularLocation>
        <location evidence="1">Nucleus</location>
    </subcellularLocation>
</comment>
<evidence type="ECO:0000256" key="5">
    <source>
        <dbReference type="ARBA" id="ARBA00023242"/>
    </source>
</evidence>
<evidence type="ECO:0000256" key="3">
    <source>
        <dbReference type="ARBA" id="ARBA00022771"/>
    </source>
</evidence>
<evidence type="ECO:0000256" key="2">
    <source>
        <dbReference type="ARBA" id="ARBA00022723"/>
    </source>
</evidence>
<evidence type="ECO:0000313" key="6">
    <source>
        <dbReference type="EMBL" id="KAK9188071.1"/>
    </source>
</evidence>
<dbReference type="EMBL" id="JBCGBO010000007">
    <property type="protein sequence ID" value="KAK9188071.1"/>
    <property type="molecule type" value="Genomic_DNA"/>
</dbReference>
<keyword evidence="3" id="KW-0863">Zinc-finger</keyword>
<gene>
    <name evidence="6" type="ORF">WN944_019470</name>
</gene>
<dbReference type="SUPFAM" id="SSF53098">
    <property type="entry name" value="Ribonuclease H-like"/>
    <property type="match status" value="1"/>
</dbReference>
<comment type="caution">
    <text evidence="6">The sequence shown here is derived from an EMBL/GenBank/DDBJ whole genome shotgun (WGS) entry which is preliminary data.</text>
</comment>
<dbReference type="InterPro" id="IPR052035">
    <property type="entry name" value="ZnF_BED_domain_contain"/>
</dbReference>
<dbReference type="AlphaFoldDB" id="A0AAP0LW92"/>
<evidence type="ECO:0000256" key="4">
    <source>
        <dbReference type="ARBA" id="ARBA00022833"/>
    </source>
</evidence>
<sequence>MSTSGAINLIEGEVGYDLAGMIILRGYPLALVDHFEFRVFVKNLQRLFGLATSNTVKTDCIEIYAKERLKVCEVLDKLLANPASVLMCGVLGDMDRKLFFVAFDSGASSNNIVCRIKDRLSQNRFLYLNDQLFDVRCAANVVNLMVQDAPEALSDVTTKIRESIRYVKSSQSTQAKFNELALQVGIESHKSLCIDNPSLWDSTYSMPKDAFEYRRHLVVSKNMNRLQNLIEWCKNPDDYISIFGCKNGKPIR</sequence>
<keyword evidence="5" id="KW-0539">Nucleus</keyword>
<accession>A0AAP0LW92</accession>
<dbReference type="PANTHER" id="PTHR46481">
    <property type="entry name" value="ZINC FINGER BED DOMAIN-CONTAINING PROTEIN 4"/>
    <property type="match status" value="1"/>
</dbReference>
<dbReference type="InterPro" id="IPR012337">
    <property type="entry name" value="RNaseH-like_sf"/>
</dbReference>
<keyword evidence="4" id="KW-0862">Zinc</keyword>
<reference evidence="6 7" key="1">
    <citation type="submission" date="2024-05" db="EMBL/GenBank/DDBJ databases">
        <title>Haplotype-resolved chromosome-level genome assembly of Huyou (Citrus changshanensis).</title>
        <authorList>
            <person name="Miao C."/>
            <person name="Chen W."/>
            <person name="Wu Y."/>
            <person name="Wang L."/>
            <person name="Zhao S."/>
            <person name="Grierson D."/>
            <person name="Xu C."/>
            <person name="Chen K."/>
        </authorList>
    </citation>
    <scope>NUCLEOTIDE SEQUENCE [LARGE SCALE GENOMIC DNA]</scope>
    <source>
        <strain evidence="6">01-14</strain>
        <tissue evidence="6">Leaf</tissue>
    </source>
</reference>
<dbReference type="Proteomes" id="UP001428341">
    <property type="component" value="Unassembled WGS sequence"/>
</dbReference>
<name>A0AAP0LW92_9ROSI</name>
<proteinExistence type="predicted"/>
<keyword evidence="2" id="KW-0479">Metal-binding</keyword>
<organism evidence="6 7">
    <name type="scientific">Citrus x changshan-huyou</name>
    <dbReference type="NCBI Taxonomy" id="2935761"/>
    <lineage>
        <taxon>Eukaryota</taxon>
        <taxon>Viridiplantae</taxon>
        <taxon>Streptophyta</taxon>
        <taxon>Embryophyta</taxon>
        <taxon>Tracheophyta</taxon>
        <taxon>Spermatophyta</taxon>
        <taxon>Magnoliopsida</taxon>
        <taxon>eudicotyledons</taxon>
        <taxon>Gunneridae</taxon>
        <taxon>Pentapetalae</taxon>
        <taxon>rosids</taxon>
        <taxon>malvids</taxon>
        <taxon>Sapindales</taxon>
        <taxon>Rutaceae</taxon>
        <taxon>Aurantioideae</taxon>
        <taxon>Citrus</taxon>
    </lineage>
</organism>
<dbReference type="GO" id="GO:0005634">
    <property type="term" value="C:nucleus"/>
    <property type="evidence" value="ECO:0007669"/>
    <property type="project" value="UniProtKB-SubCell"/>
</dbReference>
<dbReference type="GO" id="GO:0008270">
    <property type="term" value="F:zinc ion binding"/>
    <property type="evidence" value="ECO:0007669"/>
    <property type="project" value="UniProtKB-KW"/>
</dbReference>
<keyword evidence="7" id="KW-1185">Reference proteome</keyword>
<evidence type="ECO:0000256" key="1">
    <source>
        <dbReference type="ARBA" id="ARBA00004123"/>
    </source>
</evidence>
<evidence type="ECO:0000313" key="7">
    <source>
        <dbReference type="Proteomes" id="UP001428341"/>
    </source>
</evidence>
<protein>
    <submittedName>
        <fullName evidence="6">Uncharacterized protein</fullName>
    </submittedName>
</protein>